<dbReference type="Proteomes" id="UP000246410">
    <property type="component" value="Unassembled WGS sequence"/>
</dbReference>
<accession>A0A317NQD4</accession>
<dbReference type="GO" id="GO:0006355">
    <property type="term" value="P:regulation of DNA-templated transcription"/>
    <property type="evidence" value="ECO:0007669"/>
    <property type="project" value="InterPro"/>
</dbReference>
<sequence>MGGTIYGMIKTTVYLPEELEVRLDAEAAATGVSKAELIRRGIAMLLDASEVPKNDAPLPVFRSGRARTVEEMDQSIYDHIKSRSERR</sequence>
<proteinExistence type="predicted"/>
<name>A0A317NQD4_9NOCA</name>
<protein>
    <submittedName>
        <fullName evidence="2">Ribbon-helix-helix CopG family protein</fullName>
    </submittedName>
</protein>
<feature type="domain" description="Ribbon-helix-helix protein CopG" evidence="1">
    <location>
        <begin position="11"/>
        <end position="47"/>
    </location>
</feature>
<dbReference type="CDD" id="cd21631">
    <property type="entry name" value="RHH_CopG_NikR-like"/>
    <property type="match status" value="1"/>
</dbReference>
<evidence type="ECO:0000259" key="1">
    <source>
        <dbReference type="Pfam" id="PF01402"/>
    </source>
</evidence>
<keyword evidence="3" id="KW-1185">Reference proteome</keyword>
<organism evidence="2 3">
    <name type="scientific">Nocardia neocaledoniensis</name>
    <dbReference type="NCBI Taxonomy" id="236511"/>
    <lineage>
        <taxon>Bacteria</taxon>
        <taxon>Bacillati</taxon>
        <taxon>Actinomycetota</taxon>
        <taxon>Actinomycetes</taxon>
        <taxon>Mycobacteriales</taxon>
        <taxon>Nocardiaceae</taxon>
        <taxon>Nocardia</taxon>
    </lineage>
</organism>
<dbReference type="SUPFAM" id="SSF47598">
    <property type="entry name" value="Ribbon-helix-helix"/>
    <property type="match status" value="1"/>
</dbReference>
<dbReference type="Pfam" id="PF01402">
    <property type="entry name" value="RHH_1"/>
    <property type="match status" value="1"/>
</dbReference>
<dbReference type="AlphaFoldDB" id="A0A317NQD4"/>
<evidence type="ECO:0000313" key="3">
    <source>
        <dbReference type="Proteomes" id="UP000246410"/>
    </source>
</evidence>
<gene>
    <name evidence="2" type="ORF">DFR69_103180</name>
</gene>
<dbReference type="EMBL" id="QGTL01000003">
    <property type="protein sequence ID" value="PWV77581.1"/>
    <property type="molecule type" value="Genomic_DNA"/>
</dbReference>
<comment type="caution">
    <text evidence="2">The sequence shown here is derived from an EMBL/GenBank/DDBJ whole genome shotgun (WGS) entry which is preliminary data.</text>
</comment>
<reference evidence="2 3" key="1">
    <citation type="submission" date="2018-05" db="EMBL/GenBank/DDBJ databases">
        <title>Genomic Encyclopedia of Type Strains, Phase IV (KMG-IV): sequencing the most valuable type-strain genomes for metagenomic binning, comparative biology and taxonomic classification.</title>
        <authorList>
            <person name="Goeker M."/>
        </authorList>
    </citation>
    <scope>NUCLEOTIDE SEQUENCE [LARGE SCALE GENOMIC DNA]</scope>
    <source>
        <strain evidence="2 3">DSM 44717</strain>
    </source>
</reference>
<dbReference type="InterPro" id="IPR010985">
    <property type="entry name" value="Ribbon_hlx_hlx"/>
</dbReference>
<dbReference type="InterPro" id="IPR002145">
    <property type="entry name" value="CopG"/>
</dbReference>
<evidence type="ECO:0000313" key="2">
    <source>
        <dbReference type="EMBL" id="PWV77581.1"/>
    </source>
</evidence>